<dbReference type="OrthoDB" id="1933717at2759"/>
<dbReference type="SUPFAM" id="SSF51735">
    <property type="entry name" value="NAD(P)-binding Rossmann-fold domains"/>
    <property type="match status" value="1"/>
</dbReference>
<dbReference type="InterPro" id="IPR036291">
    <property type="entry name" value="NAD(P)-bd_dom_sf"/>
</dbReference>
<dbReference type="PRINTS" id="PR00081">
    <property type="entry name" value="GDHRDH"/>
</dbReference>
<dbReference type="EMBL" id="KV875094">
    <property type="protein sequence ID" value="OIW33937.1"/>
    <property type="molecule type" value="Genomic_DNA"/>
</dbReference>
<dbReference type="GO" id="GO:0016491">
    <property type="term" value="F:oxidoreductase activity"/>
    <property type="evidence" value="ECO:0007669"/>
    <property type="project" value="UniProtKB-KW"/>
</dbReference>
<name>A0A1J7JKM7_9PEZI</name>
<dbReference type="Gene3D" id="3.40.50.720">
    <property type="entry name" value="NAD(P)-binding Rossmann-like Domain"/>
    <property type="match status" value="1"/>
</dbReference>
<keyword evidence="4" id="KW-1185">Reference proteome</keyword>
<gene>
    <name evidence="3" type="ORF">CONLIGDRAFT_696670</name>
</gene>
<evidence type="ECO:0000313" key="3">
    <source>
        <dbReference type="EMBL" id="OIW33937.1"/>
    </source>
</evidence>
<dbReference type="PANTHER" id="PTHR42901">
    <property type="entry name" value="ALCOHOL DEHYDROGENASE"/>
    <property type="match status" value="1"/>
</dbReference>
<dbReference type="AlphaFoldDB" id="A0A1J7JKM7"/>
<accession>A0A1J7JKM7</accession>
<evidence type="ECO:0000313" key="4">
    <source>
        <dbReference type="Proteomes" id="UP000182658"/>
    </source>
</evidence>
<dbReference type="InterPro" id="IPR002347">
    <property type="entry name" value="SDR_fam"/>
</dbReference>
<dbReference type="Pfam" id="PF00106">
    <property type="entry name" value="adh_short"/>
    <property type="match status" value="1"/>
</dbReference>
<dbReference type="Proteomes" id="UP000182658">
    <property type="component" value="Unassembled WGS sequence"/>
</dbReference>
<sequence length="305" mass="33445">MENLPPDFWVTSLQFTPKTYQTNYPAIDPTNPQNSLAGKVVIINGASRGIGAMGITPAVTKAGPKGVVLVASGPEKLSAVEKEVHKISPHVKTLAVPTDIRNPESVADLFRKVKETFGHADILINNAGVFKGKPVIHENDVEEWWDNFEVNTKGAFLVMKQFISLLPSPDYPAVIANLVTSVTYKTLPFMSGYILSKLASQQLTANIAAGYPNITAINVHPGLYDTDILNEAFRRFNLDDPSLIGGTLVWLGADPERSKFLSGRTIVANWDVDGLVARKEEIVSKDLLVLDWKGTFGKEQFEKQE</sequence>
<dbReference type="InParanoid" id="A0A1J7JKM7"/>
<organism evidence="3 4">
    <name type="scientific">Coniochaeta ligniaria NRRL 30616</name>
    <dbReference type="NCBI Taxonomy" id="1408157"/>
    <lineage>
        <taxon>Eukaryota</taxon>
        <taxon>Fungi</taxon>
        <taxon>Dikarya</taxon>
        <taxon>Ascomycota</taxon>
        <taxon>Pezizomycotina</taxon>
        <taxon>Sordariomycetes</taxon>
        <taxon>Sordariomycetidae</taxon>
        <taxon>Coniochaetales</taxon>
        <taxon>Coniochaetaceae</taxon>
        <taxon>Coniochaeta</taxon>
    </lineage>
</organism>
<dbReference type="PANTHER" id="PTHR42901:SF1">
    <property type="entry name" value="ALCOHOL DEHYDROGENASE"/>
    <property type="match status" value="1"/>
</dbReference>
<protein>
    <submittedName>
        <fullName evidence="3">NAD(P)-binding protein</fullName>
    </submittedName>
</protein>
<evidence type="ECO:0000256" key="2">
    <source>
        <dbReference type="ARBA" id="ARBA00023002"/>
    </source>
</evidence>
<evidence type="ECO:0000256" key="1">
    <source>
        <dbReference type="ARBA" id="ARBA00006484"/>
    </source>
</evidence>
<comment type="similarity">
    <text evidence="1">Belongs to the short-chain dehydrogenases/reductases (SDR) family.</text>
</comment>
<dbReference type="STRING" id="1408157.A0A1J7JKM7"/>
<dbReference type="CDD" id="cd05233">
    <property type="entry name" value="SDR_c"/>
    <property type="match status" value="1"/>
</dbReference>
<proteinExistence type="inferred from homology"/>
<keyword evidence="2" id="KW-0560">Oxidoreductase</keyword>
<reference evidence="3 4" key="1">
    <citation type="submission" date="2016-10" db="EMBL/GenBank/DDBJ databases">
        <title>Draft genome sequence of Coniochaeta ligniaria NRRL30616, a lignocellulolytic fungus for bioabatement of inhibitors in plant biomass hydrolysates.</title>
        <authorList>
            <consortium name="DOE Joint Genome Institute"/>
            <person name="Jimenez D.J."/>
            <person name="Hector R.E."/>
            <person name="Riley R."/>
            <person name="Sun H."/>
            <person name="Grigoriev I.V."/>
            <person name="Van Elsas J.D."/>
            <person name="Nichols N.N."/>
        </authorList>
    </citation>
    <scope>NUCLEOTIDE SEQUENCE [LARGE SCALE GENOMIC DNA]</scope>
    <source>
        <strain evidence="3 4">NRRL 30616</strain>
    </source>
</reference>